<reference evidence="6 7" key="1">
    <citation type="submission" date="2019-09" db="EMBL/GenBank/DDBJ databases">
        <title>Genome sequencing of strain KACC 21233.</title>
        <authorList>
            <person name="Heo J."/>
            <person name="Kim S.-J."/>
            <person name="Kim J.-S."/>
            <person name="Hong S.-B."/>
            <person name="Kwon S.-W."/>
        </authorList>
    </citation>
    <scope>NUCLEOTIDE SEQUENCE [LARGE SCALE GENOMIC DNA]</scope>
    <source>
        <strain evidence="6 7">KACC 21233</strain>
    </source>
</reference>
<keyword evidence="2 4" id="KW-0648">Protein biosynthesis</keyword>
<dbReference type="InterPro" id="IPR036754">
    <property type="entry name" value="YbaK/aa-tRNA-synt-asso_dom_sf"/>
</dbReference>
<protein>
    <recommendedName>
        <fullName evidence="4">Cys-tRNA(Pro)/Cys-tRNA(Cys) deacylase</fullName>
        <ecNumber evidence="4">4.2.-.-</ecNumber>
    </recommendedName>
</protein>
<evidence type="ECO:0000256" key="4">
    <source>
        <dbReference type="PIRNR" id="PIRNR006181"/>
    </source>
</evidence>
<name>A0A5C1YNM5_9PROT</name>
<sequence length="160" mass="16886">MAETSATRFLQAHGIPFSEHAYDYAAEQGRKGLIAAEELGIAQNLVFKTLMVVVDSKQVVCVALPVAQKMDLAKVAALFGGRNAKMMGPDKAQALTGYKVGGISPFGARTIVPVVFDATLDALETFYINGGAQGFILGLSPADAIRCTQARTADICQPHA</sequence>
<evidence type="ECO:0000256" key="2">
    <source>
        <dbReference type="ARBA" id="ARBA00022917"/>
    </source>
</evidence>
<dbReference type="GO" id="GO:0002161">
    <property type="term" value="F:aminoacyl-tRNA deacylase activity"/>
    <property type="evidence" value="ECO:0007669"/>
    <property type="project" value="InterPro"/>
</dbReference>
<accession>A0A5C1YNM5</accession>
<dbReference type="OrthoDB" id="9809296at2"/>
<evidence type="ECO:0000256" key="3">
    <source>
        <dbReference type="ARBA" id="ARBA00023239"/>
    </source>
</evidence>
<dbReference type="GO" id="GO:0016829">
    <property type="term" value="F:lyase activity"/>
    <property type="evidence" value="ECO:0007669"/>
    <property type="project" value="UniProtKB-KW"/>
</dbReference>
<dbReference type="InterPro" id="IPR004369">
    <property type="entry name" value="Prolyl-tRNA_editing_YbaK/EbsC"/>
</dbReference>
<evidence type="ECO:0000313" key="7">
    <source>
        <dbReference type="Proteomes" id="UP000324536"/>
    </source>
</evidence>
<dbReference type="SUPFAM" id="SSF55826">
    <property type="entry name" value="YbaK/ProRS associated domain"/>
    <property type="match status" value="1"/>
</dbReference>
<gene>
    <name evidence="6" type="ORF">FLP30_02640</name>
</gene>
<dbReference type="InterPro" id="IPR007214">
    <property type="entry name" value="YbaK/aa-tRNA-synth-assoc-dom"/>
</dbReference>
<keyword evidence="7" id="KW-1185">Reference proteome</keyword>
<dbReference type="Gene3D" id="3.90.960.10">
    <property type="entry name" value="YbaK/aminoacyl-tRNA synthetase-associated domain"/>
    <property type="match status" value="1"/>
</dbReference>
<evidence type="ECO:0000259" key="5">
    <source>
        <dbReference type="Pfam" id="PF04073"/>
    </source>
</evidence>
<dbReference type="Proteomes" id="UP000324536">
    <property type="component" value="Chromosome"/>
</dbReference>
<dbReference type="PANTHER" id="PTHR30411:SF0">
    <property type="entry name" value="CYS-TRNA(PRO)_CYS-TRNA(CYS) DEACYLASE YBAK"/>
    <property type="match status" value="1"/>
</dbReference>
<comment type="similarity">
    <text evidence="1 4">Belongs to the prolyl-tRNA editing family. YbaK/EbsC subfamily.</text>
</comment>
<dbReference type="GO" id="GO:0006412">
    <property type="term" value="P:translation"/>
    <property type="evidence" value="ECO:0007669"/>
    <property type="project" value="UniProtKB-KW"/>
</dbReference>
<dbReference type="CDD" id="cd00002">
    <property type="entry name" value="YbaK_deacylase"/>
    <property type="match status" value="1"/>
</dbReference>
<dbReference type="KEGG" id="acek:FLP30_02640"/>
<dbReference type="AlphaFoldDB" id="A0A5C1YNM5"/>
<evidence type="ECO:0000256" key="1">
    <source>
        <dbReference type="ARBA" id="ARBA00009798"/>
    </source>
</evidence>
<dbReference type="Pfam" id="PF04073">
    <property type="entry name" value="tRNA_edit"/>
    <property type="match status" value="1"/>
</dbReference>
<dbReference type="EC" id="4.2.-.-" evidence="4"/>
<feature type="domain" description="YbaK/aminoacyl-tRNA synthetase-associated" evidence="5">
    <location>
        <begin position="35"/>
        <end position="146"/>
    </location>
</feature>
<dbReference type="PANTHER" id="PTHR30411">
    <property type="entry name" value="CYTOPLASMIC PROTEIN"/>
    <property type="match status" value="1"/>
</dbReference>
<dbReference type="PIRSF" id="PIRSF006181">
    <property type="entry name" value="EbsC_YbaK"/>
    <property type="match status" value="1"/>
</dbReference>
<evidence type="ECO:0000313" key="6">
    <source>
        <dbReference type="EMBL" id="QEO16789.1"/>
    </source>
</evidence>
<proteinExistence type="inferred from homology"/>
<dbReference type="RefSeq" id="WP_149278469.1">
    <property type="nucleotide sequence ID" value="NZ_CP043506.1"/>
</dbReference>
<organism evidence="6 7">
    <name type="scientific">Acetobacter vaccinii</name>
    <dbReference type="NCBI Taxonomy" id="2592655"/>
    <lineage>
        <taxon>Bacteria</taxon>
        <taxon>Pseudomonadati</taxon>
        <taxon>Pseudomonadota</taxon>
        <taxon>Alphaproteobacteria</taxon>
        <taxon>Acetobacterales</taxon>
        <taxon>Acetobacteraceae</taxon>
        <taxon>Acetobacter</taxon>
    </lineage>
</organism>
<keyword evidence="3 4" id="KW-0456">Lyase</keyword>
<dbReference type="EMBL" id="CP043506">
    <property type="protein sequence ID" value="QEO16789.1"/>
    <property type="molecule type" value="Genomic_DNA"/>
</dbReference>